<evidence type="ECO:0000256" key="1">
    <source>
        <dbReference type="SAM" id="MobiDB-lite"/>
    </source>
</evidence>
<sequence length="316" mass="36994">MMSQALPNVDLLFASPPTEQTSPLWLLPVEIREVIYGHILPFSSTIYPRVSDIFKLISNHEEGRSRKLRTHEKVLALGRTCQSFYTDLIPFYYRTKTLSFSSAYDLYKYLYMIGTYRRQHVQRIDFWLKGVPSHWRVTTQELYEWVCELLSECRSLRRLGIGVSEETRDERMGSGPVKGLEALTGMGLKDLEVRVREVFAWGPQWTDVWEMSYDFGHELGLTKFYTREALIAFEKRLVQNMKSEKGSISKEEKTEGAEGAQVVNYVIEDTRSVYRKAKNRRGTPDVTENRERKRAKVGTARKGKREKREEREKNRK</sequence>
<dbReference type="STRING" id="1745343.A0A2J6QNG5"/>
<dbReference type="Proteomes" id="UP000235672">
    <property type="component" value="Unassembled WGS sequence"/>
</dbReference>
<evidence type="ECO:0000313" key="3">
    <source>
        <dbReference type="Proteomes" id="UP000235672"/>
    </source>
</evidence>
<dbReference type="PANTHER" id="PTHR42085:SF1">
    <property type="entry name" value="F-BOX DOMAIN-CONTAINING PROTEIN"/>
    <property type="match status" value="1"/>
</dbReference>
<feature type="region of interest" description="Disordered" evidence="1">
    <location>
        <begin position="274"/>
        <end position="316"/>
    </location>
</feature>
<accession>A0A2J6QNG5</accession>
<feature type="compositionally biased region" description="Basic and acidic residues" evidence="1">
    <location>
        <begin position="306"/>
        <end position="316"/>
    </location>
</feature>
<dbReference type="PANTHER" id="PTHR42085">
    <property type="entry name" value="F-BOX DOMAIN-CONTAINING PROTEIN"/>
    <property type="match status" value="1"/>
</dbReference>
<name>A0A2J6QNG5_9HELO</name>
<dbReference type="InterPro" id="IPR038883">
    <property type="entry name" value="AN11006-like"/>
</dbReference>
<dbReference type="AlphaFoldDB" id="A0A2J6QNG5"/>
<reference evidence="2 3" key="1">
    <citation type="submission" date="2016-05" db="EMBL/GenBank/DDBJ databases">
        <title>A degradative enzymes factory behind the ericoid mycorrhizal symbiosis.</title>
        <authorList>
            <consortium name="DOE Joint Genome Institute"/>
            <person name="Martino E."/>
            <person name="Morin E."/>
            <person name="Grelet G."/>
            <person name="Kuo A."/>
            <person name="Kohler A."/>
            <person name="Daghino S."/>
            <person name="Barry K."/>
            <person name="Choi C."/>
            <person name="Cichocki N."/>
            <person name="Clum A."/>
            <person name="Copeland A."/>
            <person name="Hainaut M."/>
            <person name="Haridas S."/>
            <person name="Labutti K."/>
            <person name="Lindquist E."/>
            <person name="Lipzen A."/>
            <person name="Khouja H.-R."/>
            <person name="Murat C."/>
            <person name="Ohm R."/>
            <person name="Olson A."/>
            <person name="Spatafora J."/>
            <person name="Veneault-Fourrey C."/>
            <person name="Henrissat B."/>
            <person name="Grigoriev I."/>
            <person name="Martin F."/>
            <person name="Perotto S."/>
        </authorList>
    </citation>
    <scope>NUCLEOTIDE SEQUENCE [LARGE SCALE GENOMIC DNA]</scope>
    <source>
        <strain evidence="2 3">UAMH 7357</strain>
    </source>
</reference>
<proteinExistence type="predicted"/>
<feature type="compositionally biased region" description="Basic residues" evidence="1">
    <location>
        <begin position="292"/>
        <end position="305"/>
    </location>
</feature>
<keyword evidence="3" id="KW-1185">Reference proteome</keyword>
<protein>
    <submittedName>
        <fullName evidence="2">Uncharacterized protein</fullName>
    </submittedName>
</protein>
<dbReference type="EMBL" id="KZ613465">
    <property type="protein sequence ID" value="PMD27815.1"/>
    <property type="molecule type" value="Genomic_DNA"/>
</dbReference>
<gene>
    <name evidence="2" type="ORF">NA56DRAFT_640578</name>
</gene>
<evidence type="ECO:0000313" key="2">
    <source>
        <dbReference type="EMBL" id="PMD27815.1"/>
    </source>
</evidence>
<organism evidence="2 3">
    <name type="scientific">Hyaloscypha hepaticicola</name>
    <dbReference type="NCBI Taxonomy" id="2082293"/>
    <lineage>
        <taxon>Eukaryota</taxon>
        <taxon>Fungi</taxon>
        <taxon>Dikarya</taxon>
        <taxon>Ascomycota</taxon>
        <taxon>Pezizomycotina</taxon>
        <taxon>Leotiomycetes</taxon>
        <taxon>Helotiales</taxon>
        <taxon>Hyaloscyphaceae</taxon>
        <taxon>Hyaloscypha</taxon>
    </lineage>
</organism>
<dbReference type="OrthoDB" id="3556437at2759"/>